<evidence type="ECO:0000313" key="6">
    <source>
        <dbReference type="EMBL" id="BBB29840.1"/>
    </source>
</evidence>
<evidence type="ECO:0000256" key="4">
    <source>
        <dbReference type="ARBA" id="ARBA00023004"/>
    </source>
</evidence>
<dbReference type="CDD" id="cd14773">
    <property type="entry name" value="TrHb2_PhHbO-like_O"/>
    <property type="match status" value="1"/>
</dbReference>
<dbReference type="GO" id="GO:0019825">
    <property type="term" value="F:oxygen binding"/>
    <property type="evidence" value="ECO:0007669"/>
    <property type="project" value="InterPro"/>
</dbReference>
<dbReference type="KEGG" id="njp:NEJAP_1890"/>
<keyword evidence="3" id="KW-0479">Metal-binding</keyword>
<reference evidence="6 7" key="1">
    <citation type="journal article" date="2008" name="Int. J. Syst. Evol. Microbiol.">
        <title>Neptunomonas japonica sp. nov., an Osedax japonicus symbiont-like bacterium isolated from sediment adjacent to sperm whale carcasses off Kagoshima, Japan.</title>
        <authorList>
            <person name="Miyazaki M."/>
            <person name="Nogi Y."/>
            <person name="Fujiwara Y."/>
            <person name="Kawato M."/>
            <person name="Kubokawa K."/>
            <person name="Horikoshi K."/>
        </authorList>
    </citation>
    <scope>NUCLEOTIDE SEQUENCE [LARGE SCALE GENOMIC DNA]</scope>
    <source>
        <strain evidence="6 7">JAMM 1380</strain>
    </source>
</reference>
<dbReference type="GO" id="GO:0020037">
    <property type="term" value="F:heme binding"/>
    <property type="evidence" value="ECO:0007669"/>
    <property type="project" value="InterPro"/>
</dbReference>
<dbReference type="Pfam" id="PF01152">
    <property type="entry name" value="Bac_globin"/>
    <property type="match status" value="1"/>
</dbReference>
<sequence>MNTNSNEYGVNDNSYKAAGELPGLTQLVDDFYDNMSEFPESKTIRDMHPSDLTESRTKLAYFLSGWLGGPRLYSQHFGGMSIPASHKHLPVGEAESEAWLHCMQKAIDVQPYEEPFKVYLITQLRVPAERIKTVCARNIE</sequence>
<dbReference type="Gene3D" id="1.10.490.10">
    <property type="entry name" value="Globins"/>
    <property type="match status" value="1"/>
</dbReference>
<comment type="similarity">
    <text evidence="5">Belongs to the truncated hemoglobin family. Group II subfamily.</text>
</comment>
<evidence type="ECO:0000256" key="2">
    <source>
        <dbReference type="ARBA" id="ARBA00022617"/>
    </source>
</evidence>
<dbReference type="Proteomes" id="UP000595332">
    <property type="component" value="Chromosome"/>
</dbReference>
<keyword evidence="2" id="KW-0349">Heme</keyword>
<proteinExistence type="inferred from homology"/>
<gene>
    <name evidence="6" type="primary">glbN</name>
    <name evidence="6" type="ORF">NEJAP_1890</name>
</gene>
<dbReference type="GO" id="GO:0005344">
    <property type="term" value="F:oxygen carrier activity"/>
    <property type="evidence" value="ECO:0007669"/>
    <property type="project" value="InterPro"/>
</dbReference>
<dbReference type="InterPro" id="IPR012292">
    <property type="entry name" value="Globin/Proto"/>
</dbReference>
<dbReference type="PANTHER" id="PTHR47366:SF1">
    <property type="entry name" value="TWO-ON-TWO HEMOGLOBIN-3"/>
    <property type="match status" value="1"/>
</dbReference>
<keyword evidence="4" id="KW-0408">Iron</keyword>
<protein>
    <submittedName>
        <fullName evidence="6">Hemoglobin</fullName>
    </submittedName>
</protein>
<dbReference type="AlphaFoldDB" id="A0A7R6PSZ2"/>
<evidence type="ECO:0000256" key="5">
    <source>
        <dbReference type="ARBA" id="ARBA00034496"/>
    </source>
</evidence>
<dbReference type="EMBL" id="AP014546">
    <property type="protein sequence ID" value="BBB29840.1"/>
    <property type="molecule type" value="Genomic_DNA"/>
</dbReference>
<accession>A0A7R6PSZ2</accession>
<evidence type="ECO:0000256" key="3">
    <source>
        <dbReference type="ARBA" id="ARBA00022723"/>
    </source>
</evidence>
<dbReference type="InterPro" id="IPR044203">
    <property type="entry name" value="GlbO/GLB3-like"/>
</dbReference>
<keyword evidence="1" id="KW-0813">Transport</keyword>
<dbReference type="InterPro" id="IPR001486">
    <property type="entry name" value="Hemoglobin_trunc"/>
</dbReference>
<dbReference type="RefSeq" id="WP_201347067.1">
    <property type="nucleotide sequence ID" value="NZ_AP014546.1"/>
</dbReference>
<dbReference type="SUPFAM" id="SSF46458">
    <property type="entry name" value="Globin-like"/>
    <property type="match status" value="1"/>
</dbReference>
<name>A0A7R6PSZ2_9GAMM</name>
<organism evidence="6 7">
    <name type="scientific">Neptunomonas japonica JAMM 1380</name>
    <dbReference type="NCBI Taxonomy" id="1441457"/>
    <lineage>
        <taxon>Bacteria</taxon>
        <taxon>Pseudomonadati</taxon>
        <taxon>Pseudomonadota</taxon>
        <taxon>Gammaproteobacteria</taxon>
        <taxon>Oceanospirillales</taxon>
        <taxon>Oceanospirillaceae</taxon>
        <taxon>Neptunomonas</taxon>
    </lineage>
</organism>
<dbReference type="PANTHER" id="PTHR47366">
    <property type="entry name" value="TWO-ON-TWO HEMOGLOBIN-3"/>
    <property type="match status" value="1"/>
</dbReference>
<dbReference type="InterPro" id="IPR009050">
    <property type="entry name" value="Globin-like_sf"/>
</dbReference>
<evidence type="ECO:0000313" key="7">
    <source>
        <dbReference type="Proteomes" id="UP000595332"/>
    </source>
</evidence>
<evidence type="ECO:0000256" key="1">
    <source>
        <dbReference type="ARBA" id="ARBA00022448"/>
    </source>
</evidence>
<dbReference type="GO" id="GO:0046872">
    <property type="term" value="F:metal ion binding"/>
    <property type="evidence" value="ECO:0007669"/>
    <property type="project" value="UniProtKB-KW"/>
</dbReference>
<keyword evidence="7" id="KW-1185">Reference proteome</keyword>